<dbReference type="InterPro" id="IPR021799">
    <property type="entry name" value="PIN-like_prokaryotic"/>
</dbReference>
<dbReference type="PANTHER" id="PTHR39550:SF1">
    <property type="entry name" value="SLL0658 PROTEIN"/>
    <property type="match status" value="1"/>
</dbReference>
<sequence length="164" mass="18490">MFVLDNTVLSNFTAIEKMDTLVRILKEEAVVPEPVANEFHECKRFSGLEIGLPVVQITVEDLELFADSVRSLGFSGLGKGELSCIFTVSIENLADAILTDDNLARKYCSEYKIEFHGSVYILALGVRKKVYSLSEAEKLLSVMKRSGFWLKDRITVQDALRFFE</sequence>
<dbReference type="Proteomes" id="UP000055014">
    <property type="component" value="Unassembled WGS sequence"/>
</dbReference>
<dbReference type="PATRIC" id="fig|1236046.5.peg.217"/>
<dbReference type="EMBL" id="LGGW01000253">
    <property type="protein sequence ID" value="KUK84462.1"/>
    <property type="molecule type" value="Genomic_DNA"/>
</dbReference>
<dbReference type="PANTHER" id="PTHR39550">
    <property type="entry name" value="SLL0658 PROTEIN"/>
    <property type="match status" value="1"/>
</dbReference>
<dbReference type="AlphaFoldDB" id="A0A117M4W4"/>
<organism evidence="1 2">
    <name type="scientific">Mesotoga infera</name>
    <dbReference type="NCBI Taxonomy" id="1236046"/>
    <lineage>
        <taxon>Bacteria</taxon>
        <taxon>Thermotogati</taxon>
        <taxon>Thermotogota</taxon>
        <taxon>Thermotogae</taxon>
        <taxon>Kosmotogales</taxon>
        <taxon>Kosmotogaceae</taxon>
        <taxon>Mesotoga</taxon>
    </lineage>
</organism>
<comment type="caution">
    <text evidence="1">The sequence shown here is derived from an EMBL/GenBank/DDBJ whole genome shotgun (WGS) entry which is preliminary data.</text>
</comment>
<accession>A0A117M4W4</accession>
<evidence type="ECO:0000313" key="2">
    <source>
        <dbReference type="Proteomes" id="UP000055014"/>
    </source>
</evidence>
<protein>
    <submittedName>
        <fullName evidence="1">Nucleic acid-binding protein contains PIN domain-like protein</fullName>
    </submittedName>
</protein>
<name>A0A117M4W4_9BACT</name>
<evidence type="ECO:0000313" key="1">
    <source>
        <dbReference type="EMBL" id="KUK84462.1"/>
    </source>
</evidence>
<gene>
    <name evidence="1" type="ORF">XE02_1667</name>
</gene>
<proteinExistence type="predicted"/>
<dbReference type="Pfam" id="PF11848">
    <property type="entry name" value="DUF3368"/>
    <property type="match status" value="1"/>
</dbReference>
<reference evidence="2" key="1">
    <citation type="journal article" date="2015" name="MBio">
        <title>Genome-Resolved Metagenomic Analysis Reveals Roles for Candidate Phyla and Other Microbial Community Members in Biogeochemical Transformations in Oil Reservoirs.</title>
        <authorList>
            <person name="Hu P."/>
            <person name="Tom L."/>
            <person name="Singh A."/>
            <person name="Thomas B.C."/>
            <person name="Baker B.J."/>
            <person name="Piceno Y.M."/>
            <person name="Andersen G.L."/>
            <person name="Banfield J.F."/>
        </authorList>
    </citation>
    <scope>NUCLEOTIDE SEQUENCE [LARGE SCALE GENOMIC DNA]</scope>
</reference>